<dbReference type="OrthoDB" id="9795032at2"/>
<dbReference type="Pfam" id="PF09360">
    <property type="entry name" value="zf-CDGSH"/>
    <property type="match status" value="1"/>
</dbReference>
<keyword evidence="4" id="KW-0411">Iron-sulfur</keyword>
<dbReference type="AlphaFoldDB" id="A0A385YZP6"/>
<protein>
    <submittedName>
        <fullName evidence="6">CDGSH iron-sulfur domain-containing protein</fullName>
    </submittedName>
</protein>
<dbReference type="Gene3D" id="3.40.5.90">
    <property type="entry name" value="CDGSH iron-sulfur domain, mitoNEET-type"/>
    <property type="match status" value="1"/>
</dbReference>
<evidence type="ECO:0000256" key="1">
    <source>
        <dbReference type="ARBA" id="ARBA00022714"/>
    </source>
</evidence>
<keyword evidence="3" id="KW-0408">Iron</keyword>
<dbReference type="InterPro" id="IPR042216">
    <property type="entry name" value="MitoNEET_CISD"/>
</dbReference>
<evidence type="ECO:0000256" key="3">
    <source>
        <dbReference type="ARBA" id="ARBA00023004"/>
    </source>
</evidence>
<evidence type="ECO:0000259" key="5">
    <source>
        <dbReference type="SMART" id="SM00704"/>
    </source>
</evidence>
<proteinExistence type="predicted"/>
<dbReference type="GO" id="GO:0046872">
    <property type="term" value="F:metal ion binding"/>
    <property type="evidence" value="ECO:0007669"/>
    <property type="project" value="UniProtKB-KW"/>
</dbReference>
<dbReference type="EMBL" id="CP032419">
    <property type="protein sequence ID" value="AYC31974.1"/>
    <property type="molecule type" value="Genomic_DNA"/>
</dbReference>
<dbReference type="InterPro" id="IPR018967">
    <property type="entry name" value="FeS-contain_CDGSH-typ"/>
</dbReference>
<dbReference type="SMART" id="SM00704">
    <property type="entry name" value="ZnF_CDGSH"/>
    <property type="match status" value="1"/>
</dbReference>
<gene>
    <name evidence="6" type="ORF">D3880_06090</name>
</gene>
<evidence type="ECO:0000313" key="7">
    <source>
        <dbReference type="Proteomes" id="UP000265560"/>
    </source>
</evidence>
<evidence type="ECO:0000256" key="4">
    <source>
        <dbReference type="ARBA" id="ARBA00023014"/>
    </source>
</evidence>
<evidence type="ECO:0000313" key="6">
    <source>
        <dbReference type="EMBL" id="AYC31974.1"/>
    </source>
</evidence>
<feature type="domain" description="Iron-binding zinc finger CDGSH type" evidence="5">
    <location>
        <begin position="21"/>
        <end position="70"/>
    </location>
</feature>
<keyword evidence="1" id="KW-0001">2Fe-2S</keyword>
<dbReference type="KEGG" id="pcav:D3880_06090"/>
<keyword evidence="2" id="KW-0479">Metal-binding</keyword>
<reference evidence="7" key="1">
    <citation type="submission" date="2018-09" db="EMBL/GenBank/DDBJ databases">
        <authorList>
            <person name="Zhu H."/>
        </authorList>
    </citation>
    <scope>NUCLEOTIDE SEQUENCE [LARGE SCALE GENOMIC DNA]</scope>
    <source>
        <strain evidence="7">K2W31S-8</strain>
    </source>
</reference>
<organism evidence="6 7">
    <name type="scientific">Pseudomonas cavernae</name>
    <dbReference type="NCBI Taxonomy" id="2320867"/>
    <lineage>
        <taxon>Bacteria</taxon>
        <taxon>Pseudomonadati</taxon>
        <taxon>Pseudomonadota</taxon>
        <taxon>Gammaproteobacteria</taxon>
        <taxon>Pseudomonadales</taxon>
        <taxon>Pseudomonadaceae</taxon>
        <taxon>Pseudomonas</taxon>
    </lineage>
</organism>
<dbReference type="Proteomes" id="UP000265560">
    <property type="component" value="Chromosome"/>
</dbReference>
<dbReference type="GO" id="GO:0051537">
    <property type="term" value="F:2 iron, 2 sulfur cluster binding"/>
    <property type="evidence" value="ECO:0007669"/>
    <property type="project" value="UniProtKB-KW"/>
</dbReference>
<name>A0A385YZP6_9PSED</name>
<sequence>MLPEVRQVQPGDTVHLCVCGRSPQAPDCPDTCPQGTSLTIVREQRLLLCRCGRSRDLPYCDGSHNPPAPGWRGKWQRFWLGH</sequence>
<dbReference type="RefSeq" id="WP_119892596.1">
    <property type="nucleotide sequence ID" value="NZ_CP032419.1"/>
</dbReference>
<keyword evidence="7" id="KW-1185">Reference proteome</keyword>
<dbReference type="GO" id="GO:0005737">
    <property type="term" value="C:cytoplasm"/>
    <property type="evidence" value="ECO:0007669"/>
    <property type="project" value="UniProtKB-ARBA"/>
</dbReference>
<evidence type="ECO:0000256" key="2">
    <source>
        <dbReference type="ARBA" id="ARBA00022723"/>
    </source>
</evidence>
<accession>A0A385YZP6</accession>